<gene>
    <name evidence="2" type="ORF">QYF61_021852</name>
</gene>
<evidence type="ECO:0000313" key="2">
    <source>
        <dbReference type="EMBL" id="KAK4805753.1"/>
    </source>
</evidence>
<dbReference type="Proteomes" id="UP001333110">
    <property type="component" value="Unassembled WGS sequence"/>
</dbReference>
<feature type="region of interest" description="Disordered" evidence="1">
    <location>
        <begin position="1"/>
        <end position="22"/>
    </location>
</feature>
<feature type="region of interest" description="Disordered" evidence="1">
    <location>
        <begin position="195"/>
        <end position="214"/>
    </location>
</feature>
<evidence type="ECO:0000313" key="3">
    <source>
        <dbReference type="Proteomes" id="UP001333110"/>
    </source>
</evidence>
<dbReference type="AlphaFoldDB" id="A0AAN7M9J7"/>
<sequence>MRSTAPGSTPSSPPPWRDPQERGEPLVIKATSYSDLAAAVQKAACIQAIYERDELRKSLILAPIDPARLTALIHGLPDCLKMFVANAQDRIQAARRDAGPDRRRSQRIPIPTWSEFVQDIHRYGCRVGWISSSSVKPLDHAQRVRQVHTQNPKFNKERGELWRKALDLGVPRQILRGVSTEDLRTLVQSLGKRNNPARENCLAGKPPTHKESAPSVPDIIDKAGSQQKNLPSPGRAVSHPAQQVLAIQWLSNEYSDPIIAIPVPLDPEKYWTPERRRLRLRKTQNGHGPKPTLNTVELWEHVSSKQNLNLATVVMHGSHVFSRHEWSWDNGWLPLLKGKAGEEIQVGCRMINGSTHEKVTSMRISNISRNVIATKSCVTDEWDCWYNFTLVGPAIVACVRQQHCTGLGLSKRHCTGLSFRFKIDVIEPDPTTPPDLTYPLHLTHSNMELGMYPFSPRPYIIKNTGQQQVLFNPSYSLKQVELAMQTNSSAIKPTCSPFLSTSYTGWNGTAAVLANKLTTVTSDLNALKQPLQSSLSAPGANQWLLLHILPQWGEVNEKDHQSIADALSVAQTNISLALSRVQAQLWVNYTGR</sequence>
<reference evidence="2 3" key="1">
    <citation type="journal article" date="2023" name="J. Hered.">
        <title>Chromosome-level genome of the wood stork (Mycteria americana) provides insight into avian chromosome evolution.</title>
        <authorList>
            <person name="Flamio R. Jr."/>
            <person name="Ramstad K.M."/>
        </authorList>
    </citation>
    <scope>NUCLEOTIDE SEQUENCE [LARGE SCALE GENOMIC DNA]</scope>
    <source>
        <strain evidence="2">JAX WOST 10</strain>
    </source>
</reference>
<accession>A0AAN7M9J7</accession>
<proteinExistence type="predicted"/>
<organism evidence="2 3">
    <name type="scientific">Mycteria americana</name>
    <name type="common">Wood stork</name>
    <dbReference type="NCBI Taxonomy" id="33587"/>
    <lineage>
        <taxon>Eukaryota</taxon>
        <taxon>Metazoa</taxon>
        <taxon>Chordata</taxon>
        <taxon>Craniata</taxon>
        <taxon>Vertebrata</taxon>
        <taxon>Euteleostomi</taxon>
        <taxon>Archelosauria</taxon>
        <taxon>Archosauria</taxon>
        <taxon>Dinosauria</taxon>
        <taxon>Saurischia</taxon>
        <taxon>Theropoda</taxon>
        <taxon>Coelurosauria</taxon>
        <taxon>Aves</taxon>
        <taxon>Neognathae</taxon>
        <taxon>Neoaves</taxon>
        <taxon>Aequornithes</taxon>
        <taxon>Ciconiiformes</taxon>
        <taxon>Ciconiidae</taxon>
        <taxon>Mycteria</taxon>
    </lineage>
</organism>
<name>A0AAN7M9J7_MYCAM</name>
<comment type="caution">
    <text evidence="2">The sequence shown here is derived from an EMBL/GenBank/DDBJ whole genome shotgun (WGS) entry which is preliminary data.</text>
</comment>
<feature type="compositionally biased region" description="Low complexity" evidence="1">
    <location>
        <begin position="1"/>
        <end position="10"/>
    </location>
</feature>
<dbReference type="EMBL" id="JAUNZN010000064">
    <property type="protein sequence ID" value="KAK4805753.1"/>
    <property type="molecule type" value="Genomic_DNA"/>
</dbReference>
<evidence type="ECO:0000256" key="1">
    <source>
        <dbReference type="SAM" id="MobiDB-lite"/>
    </source>
</evidence>
<protein>
    <submittedName>
        <fullName evidence="2">Uncharacterized protein</fullName>
    </submittedName>
</protein>
<keyword evidence="3" id="KW-1185">Reference proteome</keyword>